<keyword evidence="3 4" id="KW-0597">Phosphoprotein</keyword>
<dbReference type="InterPro" id="IPR004358">
    <property type="entry name" value="Sig_transdc_His_kin-like_C"/>
</dbReference>
<evidence type="ECO:0000313" key="7">
    <source>
        <dbReference type="EMBL" id="WMD22291.1"/>
    </source>
</evidence>
<feature type="domain" description="Histidine kinase" evidence="5">
    <location>
        <begin position="161"/>
        <end position="373"/>
    </location>
</feature>
<evidence type="ECO:0000256" key="2">
    <source>
        <dbReference type="ARBA" id="ARBA00012438"/>
    </source>
</evidence>
<accession>A0ABY9M5N0</accession>
<dbReference type="Gene3D" id="3.40.50.2300">
    <property type="match status" value="1"/>
</dbReference>
<comment type="catalytic activity">
    <reaction evidence="1">
        <text>ATP + protein L-histidine = ADP + protein N-phospho-L-histidine.</text>
        <dbReference type="EC" id="2.7.13.3"/>
    </reaction>
</comment>
<keyword evidence="7" id="KW-0808">Transferase</keyword>
<gene>
    <name evidence="7" type="ORF">RAS12_07885</name>
</gene>
<dbReference type="InterPro" id="IPR003661">
    <property type="entry name" value="HisK_dim/P_dom"/>
</dbReference>
<evidence type="ECO:0000259" key="5">
    <source>
        <dbReference type="PROSITE" id="PS50109"/>
    </source>
</evidence>
<proteinExistence type="predicted"/>
<feature type="modified residue" description="4-aspartylphosphate" evidence="4">
    <location>
        <position position="64"/>
    </location>
</feature>
<dbReference type="GO" id="GO:0016301">
    <property type="term" value="F:kinase activity"/>
    <property type="evidence" value="ECO:0007669"/>
    <property type="project" value="UniProtKB-KW"/>
</dbReference>
<sequence>MILTPAKSPAARIKCLLVDDVPENLIALEALLDSGRVEVLKAQSGPQALELLLHHGDVALALLDVQMPDMNGFELAELIRGSERTRHIPLIFITAGSREQNWQFRGYETGAVDFLYKPIDPYMLCTKANVFFELHERKRALARQLEEQTEALRVNEMFMAVLSHDLRSPLQAIVMGSALLQRQIDPARVVNIAQRMQQSSERMSRMIEDLLDVTRIRQTGGLTLVPAQVSMESLVRRTVDEVQAGFPGRQIECECRVDPIGSWDGERLCQVLANLVGNALHHGSHAAPVQVVVDGTALDQVVVTVSNEGAIPPELLPDLFNPFRGGERRPEGHQGLGLGLFIAQQIVLTHGGRIIAESAGGVTCFRVELPRHVQPGVRPA</sequence>
<dbReference type="CDD" id="cd00082">
    <property type="entry name" value="HisKA"/>
    <property type="match status" value="1"/>
</dbReference>
<dbReference type="PANTHER" id="PTHR43547:SF2">
    <property type="entry name" value="HYBRID SIGNAL TRANSDUCTION HISTIDINE KINASE C"/>
    <property type="match status" value="1"/>
</dbReference>
<dbReference type="CDD" id="cd00075">
    <property type="entry name" value="HATPase"/>
    <property type="match status" value="1"/>
</dbReference>
<dbReference type="RefSeq" id="WP_306946988.1">
    <property type="nucleotide sequence ID" value="NZ_CP132976.1"/>
</dbReference>
<dbReference type="Pfam" id="PF02518">
    <property type="entry name" value="HATPase_c"/>
    <property type="match status" value="1"/>
</dbReference>
<dbReference type="InterPro" id="IPR036890">
    <property type="entry name" value="HATPase_C_sf"/>
</dbReference>
<keyword evidence="8" id="KW-1185">Reference proteome</keyword>
<dbReference type="SUPFAM" id="SSF52172">
    <property type="entry name" value="CheY-like"/>
    <property type="match status" value="1"/>
</dbReference>
<dbReference type="PANTHER" id="PTHR43547">
    <property type="entry name" value="TWO-COMPONENT HISTIDINE KINASE"/>
    <property type="match status" value="1"/>
</dbReference>
<dbReference type="Gene3D" id="1.10.287.130">
    <property type="match status" value="1"/>
</dbReference>
<evidence type="ECO:0000256" key="1">
    <source>
        <dbReference type="ARBA" id="ARBA00000085"/>
    </source>
</evidence>
<protein>
    <recommendedName>
        <fullName evidence="2">histidine kinase</fullName>
        <ecNumber evidence="2">2.7.13.3</ecNumber>
    </recommendedName>
</protein>
<evidence type="ECO:0000256" key="3">
    <source>
        <dbReference type="ARBA" id="ARBA00022553"/>
    </source>
</evidence>
<evidence type="ECO:0000313" key="8">
    <source>
        <dbReference type="Proteomes" id="UP001234798"/>
    </source>
</evidence>
<feature type="domain" description="Response regulatory" evidence="6">
    <location>
        <begin position="14"/>
        <end position="132"/>
    </location>
</feature>
<dbReference type="PROSITE" id="PS50110">
    <property type="entry name" value="RESPONSE_REGULATORY"/>
    <property type="match status" value="1"/>
</dbReference>
<dbReference type="PRINTS" id="PR00344">
    <property type="entry name" value="BCTRLSENSOR"/>
</dbReference>
<dbReference type="SMART" id="SM00388">
    <property type="entry name" value="HisKA"/>
    <property type="match status" value="1"/>
</dbReference>
<dbReference type="SMART" id="SM00448">
    <property type="entry name" value="REC"/>
    <property type="match status" value="1"/>
</dbReference>
<dbReference type="EMBL" id="CP132976">
    <property type="protein sequence ID" value="WMD22291.1"/>
    <property type="molecule type" value="Genomic_DNA"/>
</dbReference>
<dbReference type="InterPro" id="IPR036097">
    <property type="entry name" value="HisK_dim/P_sf"/>
</dbReference>
<dbReference type="Proteomes" id="UP001234798">
    <property type="component" value="Chromosome"/>
</dbReference>
<dbReference type="Pfam" id="PF00512">
    <property type="entry name" value="HisKA"/>
    <property type="match status" value="1"/>
</dbReference>
<organism evidence="7 8">
    <name type="scientific">Achromobacter seleniivolatilans</name>
    <dbReference type="NCBI Taxonomy" id="3047478"/>
    <lineage>
        <taxon>Bacteria</taxon>
        <taxon>Pseudomonadati</taxon>
        <taxon>Pseudomonadota</taxon>
        <taxon>Betaproteobacteria</taxon>
        <taxon>Burkholderiales</taxon>
        <taxon>Alcaligenaceae</taxon>
        <taxon>Achromobacter</taxon>
    </lineage>
</organism>
<dbReference type="Gene3D" id="3.30.565.10">
    <property type="entry name" value="Histidine kinase-like ATPase, C-terminal domain"/>
    <property type="match status" value="1"/>
</dbReference>
<keyword evidence="7" id="KW-0418">Kinase</keyword>
<reference evidence="7 8" key="1">
    <citation type="submission" date="2023-08" db="EMBL/GenBank/DDBJ databases">
        <title>Achromobacter seleniivolatilans sp. nov., isolated from seleniferous soil.</title>
        <authorList>
            <person name="Zhang S."/>
            <person name="Li K."/>
            <person name="Peng J."/>
            <person name="Zhao Q."/>
            <person name="Wang H."/>
            <person name="Guo Y."/>
        </authorList>
    </citation>
    <scope>NUCLEOTIDE SEQUENCE [LARGE SCALE GENOMIC DNA]</scope>
    <source>
        <strain evidence="7 8">R39</strain>
    </source>
</reference>
<evidence type="ECO:0000256" key="4">
    <source>
        <dbReference type="PROSITE-ProRule" id="PRU00169"/>
    </source>
</evidence>
<dbReference type="PROSITE" id="PS50109">
    <property type="entry name" value="HIS_KIN"/>
    <property type="match status" value="1"/>
</dbReference>
<dbReference type="SMART" id="SM00387">
    <property type="entry name" value="HATPase_c"/>
    <property type="match status" value="1"/>
</dbReference>
<dbReference type="InterPro" id="IPR011006">
    <property type="entry name" value="CheY-like_superfamily"/>
</dbReference>
<dbReference type="InterPro" id="IPR001789">
    <property type="entry name" value="Sig_transdc_resp-reg_receiver"/>
</dbReference>
<dbReference type="InterPro" id="IPR005467">
    <property type="entry name" value="His_kinase_dom"/>
</dbReference>
<dbReference type="InterPro" id="IPR003594">
    <property type="entry name" value="HATPase_dom"/>
</dbReference>
<dbReference type="EC" id="2.7.13.3" evidence="2"/>
<evidence type="ECO:0000259" key="6">
    <source>
        <dbReference type="PROSITE" id="PS50110"/>
    </source>
</evidence>
<dbReference type="SUPFAM" id="SSF47384">
    <property type="entry name" value="Homodimeric domain of signal transducing histidine kinase"/>
    <property type="match status" value="1"/>
</dbReference>
<name>A0ABY9M5N0_9BURK</name>
<dbReference type="Pfam" id="PF00072">
    <property type="entry name" value="Response_reg"/>
    <property type="match status" value="1"/>
</dbReference>
<dbReference type="SUPFAM" id="SSF55874">
    <property type="entry name" value="ATPase domain of HSP90 chaperone/DNA topoisomerase II/histidine kinase"/>
    <property type="match status" value="1"/>
</dbReference>